<protein>
    <submittedName>
        <fullName evidence="2">Head completion/stabilization protein</fullName>
    </submittedName>
</protein>
<feature type="region of interest" description="Disordered" evidence="1">
    <location>
        <begin position="1"/>
        <end position="20"/>
    </location>
</feature>
<feature type="compositionally biased region" description="Basic and acidic residues" evidence="1">
    <location>
        <begin position="1"/>
        <end position="11"/>
    </location>
</feature>
<name>A0ABW7JHK4_9VIBR</name>
<evidence type="ECO:0000256" key="1">
    <source>
        <dbReference type="SAM" id="MobiDB-lite"/>
    </source>
</evidence>
<reference evidence="2 3" key="1">
    <citation type="submission" date="2024-10" db="EMBL/GenBank/DDBJ databases">
        <authorList>
            <person name="Yibar A."/>
            <person name="Saticioglu I.B."/>
            <person name="Duman M."/>
            <person name="Ajmi N."/>
            <person name="Gurler F."/>
            <person name="Ay H."/>
            <person name="Onuk E."/>
            <person name="Guler S."/>
            <person name="Romalde J.L."/>
        </authorList>
    </citation>
    <scope>NUCLEOTIDE SEQUENCE [LARGE SCALE GENOMIC DNA]</scope>
    <source>
        <strain evidence="2 3">1-TCBS-A</strain>
    </source>
</reference>
<organism evidence="2 3">
    <name type="scientific">Vibrio jasicida</name>
    <dbReference type="NCBI Taxonomy" id="766224"/>
    <lineage>
        <taxon>Bacteria</taxon>
        <taxon>Pseudomonadati</taxon>
        <taxon>Pseudomonadota</taxon>
        <taxon>Gammaproteobacteria</taxon>
        <taxon>Vibrionales</taxon>
        <taxon>Vibrionaceae</taxon>
        <taxon>Vibrio</taxon>
    </lineage>
</organism>
<dbReference type="Proteomes" id="UP001607221">
    <property type="component" value="Unassembled WGS sequence"/>
</dbReference>
<proteinExistence type="predicted"/>
<dbReference type="Pfam" id="PF05926">
    <property type="entry name" value="Phage_GPL"/>
    <property type="match status" value="1"/>
</dbReference>
<comment type="caution">
    <text evidence="2">The sequence shown here is derived from an EMBL/GenBank/DDBJ whole genome shotgun (WGS) entry which is preliminary data.</text>
</comment>
<dbReference type="InterPro" id="IPR009225">
    <property type="entry name" value="Phage_head_completion_GpL"/>
</dbReference>
<evidence type="ECO:0000313" key="2">
    <source>
        <dbReference type="EMBL" id="MFH0274899.1"/>
    </source>
</evidence>
<accession>A0ABW7JHK4</accession>
<dbReference type="EMBL" id="JBIHSE010000004">
    <property type="protein sequence ID" value="MFH0274899.1"/>
    <property type="molecule type" value="Genomic_DNA"/>
</dbReference>
<sequence>MTRFQHQKEADSSYPDEIQTPEFWPNISMSDFQNIKRIPTEYDAGQQRNALVRAINNTIIELGAWEQSQIQAGKTNANQCGQIIDGKGAAESLFISAVYDLAKATLLTHFKTVNRREEANNEAKEERSTYDELVREWQRSVRGILEISSASVLLL</sequence>
<keyword evidence="3" id="KW-1185">Reference proteome</keyword>
<evidence type="ECO:0000313" key="3">
    <source>
        <dbReference type="Proteomes" id="UP001607221"/>
    </source>
</evidence>
<gene>
    <name evidence="2" type="ORF">ACGRHZ_26860</name>
</gene>
<dbReference type="RefSeq" id="WP_394633202.1">
    <property type="nucleotide sequence ID" value="NZ_JBIHSE010000004.1"/>
</dbReference>